<evidence type="ECO:0000313" key="1">
    <source>
        <dbReference type="EMBL" id="KAK2196089.1"/>
    </source>
</evidence>
<reference evidence="1" key="1">
    <citation type="journal article" date="2023" name="Nat. Microbiol.">
        <title>Babesia duncani multi-omics identifies virulence factors and drug targets.</title>
        <authorList>
            <person name="Singh P."/>
            <person name="Lonardi S."/>
            <person name="Liang Q."/>
            <person name="Vydyam P."/>
            <person name="Khabirova E."/>
            <person name="Fang T."/>
            <person name="Gihaz S."/>
            <person name="Thekkiniath J."/>
            <person name="Munshi M."/>
            <person name="Abel S."/>
            <person name="Ciampossin L."/>
            <person name="Batugedara G."/>
            <person name="Gupta M."/>
            <person name="Lu X.M."/>
            <person name="Lenz T."/>
            <person name="Chakravarty S."/>
            <person name="Cornillot E."/>
            <person name="Hu Y."/>
            <person name="Ma W."/>
            <person name="Gonzalez L.M."/>
            <person name="Sanchez S."/>
            <person name="Estrada K."/>
            <person name="Sanchez-Flores A."/>
            <person name="Montero E."/>
            <person name="Harb O.S."/>
            <person name="Le Roch K.G."/>
            <person name="Mamoun C.B."/>
        </authorList>
    </citation>
    <scope>NUCLEOTIDE SEQUENCE</scope>
    <source>
        <strain evidence="1">WA1</strain>
    </source>
</reference>
<dbReference type="EMBL" id="JALLKP010000003">
    <property type="protein sequence ID" value="KAK2196089.1"/>
    <property type="molecule type" value="Genomic_DNA"/>
</dbReference>
<dbReference type="RefSeq" id="XP_067802931.1">
    <property type="nucleotide sequence ID" value="XM_067947709.1"/>
</dbReference>
<dbReference type="KEGG" id="bdw:94336986"/>
<organism evidence="1 2">
    <name type="scientific">Babesia duncani</name>
    <dbReference type="NCBI Taxonomy" id="323732"/>
    <lineage>
        <taxon>Eukaryota</taxon>
        <taxon>Sar</taxon>
        <taxon>Alveolata</taxon>
        <taxon>Apicomplexa</taxon>
        <taxon>Aconoidasida</taxon>
        <taxon>Piroplasmida</taxon>
        <taxon>Babesiidae</taxon>
        <taxon>Babesia</taxon>
    </lineage>
</organism>
<accession>A0AAD9UNM9</accession>
<dbReference type="AlphaFoldDB" id="A0AAD9UNM9"/>
<dbReference type="GO" id="GO:0016020">
    <property type="term" value="C:membrane"/>
    <property type="evidence" value="ECO:0007669"/>
    <property type="project" value="InterPro"/>
</dbReference>
<protein>
    <submittedName>
        <fullName evidence="1">CCB3-YggT</fullName>
    </submittedName>
</protein>
<comment type="caution">
    <text evidence="1">The sequence shown here is derived from an EMBL/GenBank/DDBJ whole genome shotgun (WGS) entry which is preliminary data.</text>
</comment>
<keyword evidence="2" id="KW-1185">Reference proteome</keyword>
<evidence type="ECO:0000313" key="2">
    <source>
        <dbReference type="Proteomes" id="UP001214638"/>
    </source>
</evidence>
<dbReference type="Proteomes" id="UP001214638">
    <property type="component" value="Unassembled WGS sequence"/>
</dbReference>
<name>A0AAD9UNM9_9APIC</name>
<dbReference type="GeneID" id="94336986"/>
<gene>
    <name evidence="1" type="ORF">BdWA1_002689</name>
</gene>
<dbReference type="PANTHER" id="PTHR33219">
    <property type="entry name" value="YLMG HOMOLOG PROTEIN 2, CHLOROPLASTIC"/>
    <property type="match status" value="1"/>
</dbReference>
<sequence>MGMNSRIDLAPSRALRFKCDMNIKFLFFAFLLGSSEARNAWNGQTLSETFIHCPFTRKSQCGFSLEKSRLATRKPIRTRIGAIGANLEAQQIIKNDNPRLERFLIETWQEHGDTLILASVYGIRVFKFFILLRNLLEWLPQVNPYMPPFDSIYQLTDTYLAVFRAIIPPVSGVEISGAIAMYILDLVETLLSHRPNVAQQALA</sequence>
<dbReference type="InterPro" id="IPR003425">
    <property type="entry name" value="CCB3/YggT"/>
</dbReference>
<dbReference type="Pfam" id="PF02325">
    <property type="entry name" value="CCB3_YggT"/>
    <property type="match status" value="1"/>
</dbReference>
<dbReference type="PANTHER" id="PTHR33219:SF14">
    <property type="entry name" value="PROTEIN COFACTOR ASSEMBLY OF COMPLEX C SUBUNIT B CCB3, CHLOROPLASTIC-RELATED"/>
    <property type="match status" value="1"/>
</dbReference>
<proteinExistence type="predicted"/>